<dbReference type="GO" id="GO:0090374">
    <property type="term" value="P:oligopeptide export from mitochondrion"/>
    <property type="evidence" value="ECO:0007669"/>
    <property type="project" value="TreeGrafter"/>
</dbReference>
<feature type="domain" description="ABC transmembrane type-1" evidence="11">
    <location>
        <begin position="40"/>
        <end position="322"/>
    </location>
</feature>
<dbReference type="Pfam" id="PF00005">
    <property type="entry name" value="ABC_tran"/>
    <property type="match status" value="1"/>
</dbReference>
<dbReference type="AlphaFoldDB" id="A0A2T5V7A8"/>
<keyword evidence="4" id="KW-0547">Nucleotide-binding</keyword>
<dbReference type="PANTHER" id="PTHR43394">
    <property type="entry name" value="ATP-DEPENDENT PERMEASE MDL1, MITOCHONDRIAL"/>
    <property type="match status" value="1"/>
</dbReference>
<keyword evidence="5 12" id="KW-0067">ATP-binding</keyword>
<evidence type="ECO:0000256" key="6">
    <source>
        <dbReference type="ARBA" id="ARBA00022989"/>
    </source>
</evidence>
<evidence type="ECO:0000256" key="4">
    <source>
        <dbReference type="ARBA" id="ARBA00022741"/>
    </source>
</evidence>
<evidence type="ECO:0000313" key="13">
    <source>
        <dbReference type="Proteomes" id="UP000244081"/>
    </source>
</evidence>
<dbReference type="RefSeq" id="WP_281261779.1">
    <property type="nucleotide sequence ID" value="NZ_QAYG01000006.1"/>
</dbReference>
<evidence type="ECO:0000256" key="3">
    <source>
        <dbReference type="ARBA" id="ARBA00022692"/>
    </source>
</evidence>
<evidence type="ECO:0000256" key="8">
    <source>
        <dbReference type="ARBA" id="ARBA00024725"/>
    </source>
</evidence>
<dbReference type="FunFam" id="3.40.50.300:FF:000218">
    <property type="entry name" value="Multidrug ABC transporter ATP-binding protein"/>
    <property type="match status" value="1"/>
</dbReference>
<organism evidence="12 13">
    <name type="scientific">Breoghania corrubedonensis</name>
    <dbReference type="NCBI Taxonomy" id="665038"/>
    <lineage>
        <taxon>Bacteria</taxon>
        <taxon>Pseudomonadati</taxon>
        <taxon>Pseudomonadota</taxon>
        <taxon>Alphaproteobacteria</taxon>
        <taxon>Hyphomicrobiales</taxon>
        <taxon>Stappiaceae</taxon>
        <taxon>Breoghania</taxon>
    </lineage>
</organism>
<feature type="transmembrane region" description="Helical" evidence="9">
    <location>
        <begin position="261"/>
        <end position="281"/>
    </location>
</feature>
<dbReference type="Gene3D" id="1.20.1560.10">
    <property type="entry name" value="ABC transporter type 1, transmembrane domain"/>
    <property type="match status" value="1"/>
</dbReference>
<protein>
    <submittedName>
        <fullName evidence="12">ATP-binding cassette subfamily B protein</fullName>
    </submittedName>
</protein>
<dbReference type="CDD" id="cd18575">
    <property type="entry name" value="ABC_6TM_bac_exporter_ABCB8_10_like"/>
    <property type="match status" value="1"/>
</dbReference>
<dbReference type="SUPFAM" id="SSF90123">
    <property type="entry name" value="ABC transporter transmembrane region"/>
    <property type="match status" value="1"/>
</dbReference>
<keyword evidence="7 9" id="KW-0472">Membrane</keyword>
<dbReference type="PROSITE" id="PS50893">
    <property type="entry name" value="ABC_TRANSPORTER_2"/>
    <property type="match status" value="1"/>
</dbReference>
<dbReference type="GO" id="GO:0016887">
    <property type="term" value="F:ATP hydrolysis activity"/>
    <property type="evidence" value="ECO:0007669"/>
    <property type="project" value="InterPro"/>
</dbReference>
<keyword evidence="13" id="KW-1185">Reference proteome</keyword>
<dbReference type="Gene3D" id="3.40.50.300">
    <property type="entry name" value="P-loop containing nucleotide triphosphate hydrolases"/>
    <property type="match status" value="1"/>
</dbReference>
<dbReference type="GO" id="GO:0005886">
    <property type="term" value="C:plasma membrane"/>
    <property type="evidence" value="ECO:0007669"/>
    <property type="project" value="UniProtKB-SubCell"/>
</dbReference>
<dbReference type="SUPFAM" id="SSF52540">
    <property type="entry name" value="P-loop containing nucleoside triphosphate hydrolases"/>
    <property type="match status" value="1"/>
</dbReference>
<comment type="function">
    <text evidence="8">Part of an ABC transporter complex. Transmembrane domains (TMD) form a pore in the inner membrane and the ATP-binding domain (NBD) is responsible for energy generation.</text>
</comment>
<reference evidence="12 13" key="1">
    <citation type="submission" date="2018-04" db="EMBL/GenBank/DDBJ databases">
        <title>Genomic Encyclopedia of Archaeal and Bacterial Type Strains, Phase II (KMG-II): from individual species to whole genera.</title>
        <authorList>
            <person name="Goeker M."/>
        </authorList>
    </citation>
    <scope>NUCLEOTIDE SEQUENCE [LARGE SCALE GENOMIC DNA]</scope>
    <source>
        <strain evidence="12 13">DSM 23382</strain>
    </source>
</reference>
<dbReference type="PROSITE" id="PS00211">
    <property type="entry name" value="ABC_TRANSPORTER_1"/>
    <property type="match status" value="1"/>
</dbReference>
<dbReference type="Proteomes" id="UP000244081">
    <property type="component" value="Unassembled WGS sequence"/>
</dbReference>
<dbReference type="InterPro" id="IPR011527">
    <property type="entry name" value="ABC1_TM_dom"/>
</dbReference>
<accession>A0A2T5V7A8</accession>
<evidence type="ECO:0000313" key="12">
    <source>
        <dbReference type="EMBL" id="PTW59643.1"/>
    </source>
</evidence>
<dbReference type="InterPro" id="IPR011918">
    <property type="entry name" value="ABC_MsbA_ATP-bd"/>
</dbReference>
<dbReference type="InterPro" id="IPR003593">
    <property type="entry name" value="AAA+_ATPase"/>
</dbReference>
<feature type="transmembrane region" description="Helical" evidence="9">
    <location>
        <begin position="180"/>
        <end position="201"/>
    </location>
</feature>
<sequence length="606" mass="64753">MARRNKNETGSATQSAGKSRSLKPLGMLAPYLGRYRLQVAAALVALIAATLATLAVPLAVRRMIDFGFGGGDPGFIDRYFAMLVVVVAALACASAARYYFVTWLGERIVSDLRVDVFAHITRLSASFFDTARSGEVVSRLTADTTQVKAAVGASVSVALRNLALFIGAATMMVITSPRLSGLVLLAIPFVVVPLIVFGRLVRRRSRLAQDTLADASAYAVEAIGAIRTLQAFTNEHFASSRFAAQVERAFNAAKASFTARAMLTAFGMFVVFASVVAVMWMGSKDVLAGRISGGALGQFVLYSVFAAGALGQLSEVWGELSQASGAAERLAEMFQIEPEIRAPANPRALPVPAQGAVRFDQVSFAYPSLNDERVADGIDIDIPPGETVAVVGPSGAGKSTLFHLLMRFYDPQAGTVSLDGVDLREADPQEIRHRIALVPQDSVIFGATVKENLLYGRPDASEEDIRAAAVAAHADTFIQAMAHGYDTMIGERGVTLSGGQRQRLAIARALLKDAPVLLLDEATSALDAESEKLVQTALDRLMTDRTTLVIAHRLATVLKADRILVMDKGRIVEQGTHDELIGQSGLYARLARLQFERGAQGLEAAK</sequence>
<evidence type="ECO:0000259" key="11">
    <source>
        <dbReference type="PROSITE" id="PS50929"/>
    </source>
</evidence>
<dbReference type="PANTHER" id="PTHR43394:SF1">
    <property type="entry name" value="ATP-BINDING CASSETTE SUB-FAMILY B MEMBER 10, MITOCHONDRIAL"/>
    <property type="match status" value="1"/>
</dbReference>
<name>A0A2T5V7A8_9HYPH</name>
<evidence type="ECO:0000256" key="9">
    <source>
        <dbReference type="SAM" id="Phobius"/>
    </source>
</evidence>
<dbReference type="NCBIfam" id="TIGR02204">
    <property type="entry name" value="MsbA_rel"/>
    <property type="match status" value="1"/>
</dbReference>
<evidence type="ECO:0000256" key="2">
    <source>
        <dbReference type="ARBA" id="ARBA00005417"/>
    </source>
</evidence>
<feature type="domain" description="ABC transporter" evidence="10">
    <location>
        <begin position="357"/>
        <end position="593"/>
    </location>
</feature>
<dbReference type="SMART" id="SM00382">
    <property type="entry name" value="AAA"/>
    <property type="match status" value="1"/>
</dbReference>
<dbReference type="GO" id="GO:0005524">
    <property type="term" value="F:ATP binding"/>
    <property type="evidence" value="ECO:0007669"/>
    <property type="project" value="UniProtKB-KW"/>
</dbReference>
<dbReference type="EMBL" id="QAYG01000006">
    <property type="protein sequence ID" value="PTW59643.1"/>
    <property type="molecule type" value="Genomic_DNA"/>
</dbReference>
<dbReference type="InterPro" id="IPR017871">
    <property type="entry name" value="ABC_transporter-like_CS"/>
</dbReference>
<gene>
    <name evidence="12" type="ORF">C8N35_10624</name>
</gene>
<feature type="transmembrane region" description="Helical" evidence="9">
    <location>
        <begin position="149"/>
        <end position="174"/>
    </location>
</feature>
<evidence type="ECO:0000256" key="5">
    <source>
        <dbReference type="ARBA" id="ARBA00022840"/>
    </source>
</evidence>
<keyword evidence="6 9" id="KW-1133">Transmembrane helix</keyword>
<feature type="transmembrane region" description="Helical" evidence="9">
    <location>
        <begin position="79"/>
        <end position="100"/>
    </location>
</feature>
<comment type="similarity">
    <text evidence="2">Belongs to the ABC transporter superfamily.</text>
</comment>
<evidence type="ECO:0000256" key="1">
    <source>
        <dbReference type="ARBA" id="ARBA00004651"/>
    </source>
</evidence>
<proteinExistence type="inferred from homology"/>
<evidence type="ECO:0000259" key="10">
    <source>
        <dbReference type="PROSITE" id="PS50893"/>
    </source>
</evidence>
<dbReference type="InterPro" id="IPR039421">
    <property type="entry name" value="Type_1_exporter"/>
</dbReference>
<comment type="caution">
    <text evidence="12">The sequence shown here is derived from an EMBL/GenBank/DDBJ whole genome shotgun (WGS) entry which is preliminary data.</text>
</comment>
<dbReference type="GO" id="GO:0015421">
    <property type="term" value="F:ABC-type oligopeptide transporter activity"/>
    <property type="evidence" value="ECO:0007669"/>
    <property type="project" value="TreeGrafter"/>
</dbReference>
<dbReference type="InterPro" id="IPR027417">
    <property type="entry name" value="P-loop_NTPase"/>
</dbReference>
<dbReference type="InterPro" id="IPR003439">
    <property type="entry name" value="ABC_transporter-like_ATP-bd"/>
</dbReference>
<dbReference type="PROSITE" id="PS50929">
    <property type="entry name" value="ABC_TM1F"/>
    <property type="match status" value="1"/>
</dbReference>
<evidence type="ECO:0000256" key="7">
    <source>
        <dbReference type="ARBA" id="ARBA00023136"/>
    </source>
</evidence>
<comment type="subcellular location">
    <subcellularLocation>
        <location evidence="1">Cell membrane</location>
        <topology evidence="1">Multi-pass membrane protein</topology>
    </subcellularLocation>
</comment>
<dbReference type="Pfam" id="PF00664">
    <property type="entry name" value="ABC_membrane"/>
    <property type="match status" value="1"/>
</dbReference>
<dbReference type="InterPro" id="IPR036640">
    <property type="entry name" value="ABC1_TM_sf"/>
</dbReference>
<keyword evidence="3 9" id="KW-0812">Transmembrane</keyword>
<feature type="transmembrane region" description="Helical" evidence="9">
    <location>
        <begin position="37"/>
        <end position="59"/>
    </location>
</feature>